<keyword evidence="4" id="KW-1185">Reference proteome</keyword>
<sequence length="286" mass="32263">MPSQTQPRGQSRPSRSAPATKTSPFAAFLRVTRMMPSTFNIIRASVYYDSELFRPHIVIMLALFAFSLRKNMNPISTRIELACLGLAGTFWLAALGAYLASSDSETANVECFASEAETQPVDDGFSTETYQAQYRVLEAFSLFNVVLVLGFLLFLFTLALRQYLMGRKQVWLTPVTTYNWFSPSPKQSKQLPPPVTARGVHRGRSTSKPPTGSPPNVKRSHSEKEKRGGVSRENSSRSNQTYYVSMPARTQKEPASKPVRAHTTTREKTTDRYKPDYYRRDASPRR</sequence>
<evidence type="ECO:0000313" key="4">
    <source>
        <dbReference type="Proteomes" id="UP000298061"/>
    </source>
</evidence>
<evidence type="ECO:0000313" key="3">
    <source>
        <dbReference type="EMBL" id="TFY78848.1"/>
    </source>
</evidence>
<proteinExistence type="predicted"/>
<name>A0A4Y9ZZH6_9AGAM</name>
<evidence type="ECO:0000256" key="2">
    <source>
        <dbReference type="SAM" id="Phobius"/>
    </source>
</evidence>
<dbReference type="STRING" id="135208.A0A4Y9ZZH6"/>
<feature type="compositionally biased region" description="Basic and acidic residues" evidence="1">
    <location>
        <begin position="264"/>
        <end position="286"/>
    </location>
</feature>
<evidence type="ECO:0008006" key="5">
    <source>
        <dbReference type="Google" id="ProtNLM"/>
    </source>
</evidence>
<keyword evidence="2" id="KW-0812">Transmembrane</keyword>
<organism evidence="3 4">
    <name type="scientific">Hericium alpestre</name>
    <dbReference type="NCBI Taxonomy" id="135208"/>
    <lineage>
        <taxon>Eukaryota</taxon>
        <taxon>Fungi</taxon>
        <taxon>Dikarya</taxon>
        <taxon>Basidiomycota</taxon>
        <taxon>Agaricomycotina</taxon>
        <taxon>Agaricomycetes</taxon>
        <taxon>Russulales</taxon>
        <taxon>Hericiaceae</taxon>
        <taxon>Hericium</taxon>
    </lineage>
</organism>
<keyword evidence="2" id="KW-1133">Transmembrane helix</keyword>
<dbReference type="OrthoDB" id="3266740at2759"/>
<feature type="compositionally biased region" description="Basic and acidic residues" evidence="1">
    <location>
        <begin position="220"/>
        <end position="230"/>
    </location>
</feature>
<feature type="transmembrane region" description="Helical" evidence="2">
    <location>
        <begin position="139"/>
        <end position="160"/>
    </location>
</feature>
<feature type="region of interest" description="Disordered" evidence="1">
    <location>
        <begin position="1"/>
        <end position="20"/>
    </location>
</feature>
<feature type="transmembrane region" description="Helical" evidence="2">
    <location>
        <begin position="81"/>
        <end position="100"/>
    </location>
</feature>
<dbReference type="Proteomes" id="UP000298061">
    <property type="component" value="Unassembled WGS sequence"/>
</dbReference>
<dbReference type="AlphaFoldDB" id="A0A4Y9ZZH6"/>
<feature type="region of interest" description="Disordered" evidence="1">
    <location>
        <begin position="183"/>
        <end position="286"/>
    </location>
</feature>
<keyword evidence="2" id="KW-0472">Membrane</keyword>
<comment type="caution">
    <text evidence="3">The sequence shown here is derived from an EMBL/GenBank/DDBJ whole genome shotgun (WGS) entry which is preliminary data.</text>
</comment>
<dbReference type="EMBL" id="SFCI01000604">
    <property type="protein sequence ID" value="TFY78848.1"/>
    <property type="molecule type" value="Genomic_DNA"/>
</dbReference>
<reference evidence="3 4" key="1">
    <citation type="submission" date="2019-02" db="EMBL/GenBank/DDBJ databases">
        <title>Genome sequencing of the rare red list fungi Hericium alpestre (H. flagellum).</title>
        <authorList>
            <person name="Buettner E."/>
            <person name="Kellner H."/>
        </authorList>
    </citation>
    <scope>NUCLEOTIDE SEQUENCE [LARGE SCALE GENOMIC DNA]</scope>
    <source>
        <strain evidence="3 4">DSM 108284</strain>
    </source>
</reference>
<protein>
    <recommendedName>
        <fullName evidence="5">MARVEL domain-containing protein</fullName>
    </recommendedName>
</protein>
<gene>
    <name evidence="3" type="ORF">EWM64_g5163</name>
</gene>
<feature type="compositionally biased region" description="Polar residues" evidence="1">
    <location>
        <begin position="232"/>
        <end position="243"/>
    </location>
</feature>
<accession>A0A4Y9ZZH6</accession>
<evidence type="ECO:0000256" key="1">
    <source>
        <dbReference type="SAM" id="MobiDB-lite"/>
    </source>
</evidence>